<evidence type="ECO:0000313" key="1">
    <source>
        <dbReference type="EMBL" id="KAF0753707.1"/>
    </source>
</evidence>
<reference evidence="1 2" key="1">
    <citation type="submission" date="2019-08" db="EMBL/GenBank/DDBJ databases">
        <title>Whole genome of Aphis craccivora.</title>
        <authorList>
            <person name="Voronova N.V."/>
            <person name="Shulinski R.S."/>
            <person name="Bandarenka Y.V."/>
            <person name="Zhorov D.G."/>
            <person name="Warner D."/>
        </authorList>
    </citation>
    <scope>NUCLEOTIDE SEQUENCE [LARGE SCALE GENOMIC DNA]</scope>
    <source>
        <strain evidence="1">180601</strain>
        <tissue evidence="1">Whole Body</tissue>
    </source>
</reference>
<gene>
    <name evidence="1" type="ORF">FWK35_00020382</name>
</gene>
<organism evidence="1 2">
    <name type="scientific">Aphis craccivora</name>
    <name type="common">Cowpea aphid</name>
    <dbReference type="NCBI Taxonomy" id="307492"/>
    <lineage>
        <taxon>Eukaryota</taxon>
        <taxon>Metazoa</taxon>
        <taxon>Ecdysozoa</taxon>
        <taxon>Arthropoda</taxon>
        <taxon>Hexapoda</taxon>
        <taxon>Insecta</taxon>
        <taxon>Pterygota</taxon>
        <taxon>Neoptera</taxon>
        <taxon>Paraneoptera</taxon>
        <taxon>Hemiptera</taxon>
        <taxon>Sternorrhyncha</taxon>
        <taxon>Aphidomorpha</taxon>
        <taxon>Aphidoidea</taxon>
        <taxon>Aphididae</taxon>
        <taxon>Aphidini</taxon>
        <taxon>Aphis</taxon>
        <taxon>Aphis</taxon>
    </lineage>
</organism>
<accession>A0A6G0YD82</accession>
<dbReference type="AlphaFoldDB" id="A0A6G0YD82"/>
<protein>
    <submittedName>
        <fullName evidence="1">Uncharacterized protein</fullName>
    </submittedName>
</protein>
<name>A0A6G0YD82_APHCR</name>
<evidence type="ECO:0000313" key="2">
    <source>
        <dbReference type="Proteomes" id="UP000478052"/>
    </source>
</evidence>
<sequence>MPQGRINNTFKQQSYFGNIIDESTDVRTIKTILVEVSKNSESDNEGATAQQLYAEVIAKMLLDLLLMDAILWWAHGTQWPTDF</sequence>
<proteinExistence type="predicted"/>
<dbReference type="EMBL" id="VUJU01004647">
    <property type="protein sequence ID" value="KAF0753707.1"/>
    <property type="molecule type" value="Genomic_DNA"/>
</dbReference>
<keyword evidence="2" id="KW-1185">Reference proteome</keyword>
<dbReference type="Proteomes" id="UP000478052">
    <property type="component" value="Unassembled WGS sequence"/>
</dbReference>
<comment type="caution">
    <text evidence="1">The sequence shown here is derived from an EMBL/GenBank/DDBJ whole genome shotgun (WGS) entry which is preliminary data.</text>
</comment>